<dbReference type="EMBL" id="GBXM01106075">
    <property type="protein sequence ID" value="JAH02502.1"/>
    <property type="molecule type" value="Transcribed_RNA"/>
</dbReference>
<accession>A0A0E9PDY7</accession>
<sequence length="32" mass="3564">MTQGSRRVKRIPMGFSPLIHVQQSGTFCSGEK</sequence>
<name>A0A0E9PDY7_ANGAN</name>
<organism evidence="1">
    <name type="scientific">Anguilla anguilla</name>
    <name type="common">European freshwater eel</name>
    <name type="synonym">Muraena anguilla</name>
    <dbReference type="NCBI Taxonomy" id="7936"/>
    <lineage>
        <taxon>Eukaryota</taxon>
        <taxon>Metazoa</taxon>
        <taxon>Chordata</taxon>
        <taxon>Craniata</taxon>
        <taxon>Vertebrata</taxon>
        <taxon>Euteleostomi</taxon>
        <taxon>Actinopterygii</taxon>
        <taxon>Neopterygii</taxon>
        <taxon>Teleostei</taxon>
        <taxon>Anguilliformes</taxon>
        <taxon>Anguillidae</taxon>
        <taxon>Anguilla</taxon>
    </lineage>
</organism>
<dbReference type="AlphaFoldDB" id="A0A0E9PDY7"/>
<protein>
    <submittedName>
        <fullName evidence="1">Uncharacterized protein</fullName>
    </submittedName>
</protein>
<evidence type="ECO:0000313" key="1">
    <source>
        <dbReference type="EMBL" id="JAH02502.1"/>
    </source>
</evidence>
<reference evidence="1" key="2">
    <citation type="journal article" date="2015" name="Fish Shellfish Immunol.">
        <title>Early steps in the European eel (Anguilla anguilla)-Vibrio vulnificus interaction in the gills: Role of the RtxA13 toxin.</title>
        <authorList>
            <person name="Callol A."/>
            <person name="Pajuelo D."/>
            <person name="Ebbesson L."/>
            <person name="Teles M."/>
            <person name="MacKenzie S."/>
            <person name="Amaro C."/>
        </authorList>
    </citation>
    <scope>NUCLEOTIDE SEQUENCE</scope>
</reference>
<proteinExistence type="predicted"/>
<reference evidence="1" key="1">
    <citation type="submission" date="2014-11" db="EMBL/GenBank/DDBJ databases">
        <authorList>
            <person name="Amaro Gonzalez C."/>
        </authorList>
    </citation>
    <scope>NUCLEOTIDE SEQUENCE</scope>
</reference>